<evidence type="ECO:0000256" key="1">
    <source>
        <dbReference type="SAM" id="MobiDB-lite"/>
    </source>
</evidence>
<dbReference type="EMBL" id="BRXY01000382">
    <property type="protein sequence ID" value="GMH91152.1"/>
    <property type="molecule type" value="Genomic_DNA"/>
</dbReference>
<gene>
    <name evidence="3" type="ORF">TrST_g1715</name>
</gene>
<dbReference type="PANTHER" id="PTHR22916:SF3">
    <property type="entry name" value="UDP-GLCNAC:BETAGAL BETA-1,3-N-ACETYLGLUCOSAMINYLTRANSFERASE-LIKE PROTEIN 1"/>
    <property type="match status" value="1"/>
</dbReference>
<dbReference type="Proteomes" id="UP001165085">
    <property type="component" value="Unassembled WGS sequence"/>
</dbReference>
<feature type="domain" description="Glycosyltransferase 2-like" evidence="2">
    <location>
        <begin position="46"/>
        <end position="197"/>
    </location>
</feature>
<keyword evidence="4" id="KW-1185">Reference proteome</keyword>
<organism evidence="3 4">
    <name type="scientific">Triparma strigata</name>
    <dbReference type="NCBI Taxonomy" id="1606541"/>
    <lineage>
        <taxon>Eukaryota</taxon>
        <taxon>Sar</taxon>
        <taxon>Stramenopiles</taxon>
        <taxon>Ochrophyta</taxon>
        <taxon>Bolidophyceae</taxon>
        <taxon>Parmales</taxon>
        <taxon>Triparmaceae</taxon>
        <taxon>Triparma</taxon>
    </lineage>
</organism>
<dbReference type="AlphaFoldDB" id="A0A9W7BIM4"/>
<feature type="region of interest" description="Disordered" evidence="1">
    <location>
        <begin position="1"/>
        <end position="40"/>
    </location>
</feature>
<dbReference type="InterPro" id="IPR001173">
    <property type="entry name" value="Glyco_trans_2-like"/>
</dbReference>
<evidence type="ECO:0000259" key="2">
    <source>
        <dbReference type="Pfam" id="PF00535"/>
    </source>
</evidence>
<name>A0A9W7BIM4_9STRA</name>
<dbReference type="Pfam" id="PF00535">
    <property type="entry name" value="Glycos_transf_2"/>
    <property type="match status" value="1"/>
</dbReference>
<dbReference type="GO" id="GO:0016758">
    <property type="term" value="F:hexosyltransferase activity"/>
    <property type="evidence" value="ECO:0007669"/>
    <property type="project" value="UniProtKB-ARBA"/>
</dbReference>
<protein>
    <recommendedName>
        <fullName evidence="2">Glycosyltransferase 2-like domain-containing protein</fullName>
    </recommendedName>
</protein>
<dbReference type="InterPro" id="IPR029044">
    <property type="entry name" value="Nucleotide-diphossugar_trans"/>
</dbReference>
<dbReference type="SUPFAM" id="SSF53448">
    <property type="entry name" value="Nucleotide-diphospho-sugar transferases"/>
    <property type="match status" value="1"/>
</dbReference>
<accession>A0A9W7BIM4</accession>
<proteinExistence type="predicted"/>
<dbReference type="OrthoDB" id="206708at2759"/>
<sequence length="409" mass="46165">MSNTLGQRKIDKRGPPPVPDASKRLRLNDDGSPLHTPPPHLPAVDVIVPAHNCESTIEDALSSAYFQSYCGLISILVYDDCSSDDTAARVSSFVKNHPDTPCRRIKLVAPTTDEPGGAGFARNSASKAGTSPILVLLDSDDVMMRQRVEKQVAVLTQMEDSKAKRTIVGCNFYREPEGSTQHYTNWANTLTPERIYLEQFRELTLLQPTWCLHRARFEELDGYTTSALSVAGETEVELKLAEDLRFWHAHLSSPPSFLVTTPTPEPLLMYRHLEGMSQSSRTSPKLLMNLRLKSFESRVLNKDKWKNGFAVWGAGRDGKNFVKNISVELRKNIRVMVDVDEKKINAKFYFNRDLNVKIPIAHFSSLQRGGDYESLPVVVCVAMYRTDGKLEENVSTIERKEGDDFWHFF</sequence>
<evidence type="ECO:0000313" key="3">
    <source>
        <dbReference type="EMBL" id="GMH91152.1"/>
    </source>
</evidence>
<dbReference type="PANTHER" id="PTHR22916">
    <property type="entry name" value="GLYCOSYLTRANSFERASE"/>
    <property type="match status" value="1"/>
</dbReference>
<evidence type="ECO:0000313" key="4">
    <source>
        <dbReference type="Proteomes" id="UP001165085"/>
    </source>
</evidence>
<reference evidence="4" key="1">
    <citation type="journal article" date="2023" name="Commun. Biol.">
        <title>Genome analysis of Parmales, the sister group of diatoms, reveals the evolutionary specialization of diatoms from phago-mixotrophs to photoautotrophs.</title>
        <authorList>
            <person name="Ban H."/>
            <person name="Sato S."/>
            <person name="Yoshikawa S."/>
            <person name="Yamada K."/>
            <person name="Nakamura Y."/>
            <person name="Ichinomiya M."/>
            <person name="Sato N."/>
            <person name="Blanc-Mathieu R."/>
            <person name="Endo H."/>
            <person name="Kuwata A."/>
            <person name="Ogata H."/>
        </authorList>
    </citation>
    <scope>NUCLEOTIDE SEQUENCE [LARGE SCALE GENOMIC DNA]</scope>
    <source>
        <strain evidence="4">NIES 3701</strain>
    </source>
</reference>
<comment type="caution">
    <text evidence="3">The sequence shown here is derived from an EMBL/GenBank/DDBJ whole genome shotgun (WGS) entry which is preliminary data.</text>
</comment>
<dbReference type="Gene3D" id="3.90.550.10">
    <property type="entry name" value="Spore Coat Polysaccharide Biosynthesis Protein SpsA, Chain A"/>
    <property type="match status" value="1"/>
</dbReference>